<sequence>MASDTRGAPEFLKRDDYVDLGSEPLDVDRYINPDVFRAECEKMWPRVWQFAAREEELPDPGDYVVYENAGRSYLVTRQPDGSVRAFYNVCLHRGRKLRTEDGCAVDFKCPFHAFTWEIDGSLKDIPCRWDFPHLTDEKMQLPEATVARWQGFIFIREAEEGPSIEEYLAPLPEHFKDWHLEQCWTSIWVAKVVDANWKTTAEAFMEAWHTIETHPQLMDYLGDANTKYNLYGDHVNVALTPYITNSPHIPAGKLTEQEIADIAAERTGLDKMPGYERVIVKPGQTARQAMAEFNRQQYGTDLGYDVSGVSDTEMVDLFTYNVFPNFSPWGGRSLNIVYRWRPWPGHERCLMEVRILSRAPAGETPPRAVPMHLLGEHEAWADAPELGTLGFIFDQDMFNLPFVQEGMKASKNRKLELGNYQESRVRHFARTLDKYLA</sequence>
<evidence type="ECO:0000313" key="8">
    <source>
        <dbReference type="EMBL" id="GLR68572.1"/>
    </source>
</evidence>
<keyword evidence="2" id="KW-0001">2Fe-2S</keyword>
<keyword evidence="3" id="KW-0479">Metal-binding</keyword>
<dbReference type="InterPro" id="IPR017941">
    <property type="entry name" value="Rieske_2Fe-2S"/>
</dbReference>
<keyword evidence="5" id="KW-0408">Iron</keyword>
<reference evidence="9" key="1">
    <citation type="journal article" date="2019" name="Int. J. Syst. Evol. Microbiol.">
        <title>The Global Catalogue of Microorganisms (GCM) 10K type strain sequencing project: providing services to taxonomists for standard genome sequencing and annotation.</title>
        <authorList>
            <consortium name="The Broad Institute Genomics Platform"/>
            <consortium name="The Broad Institute Genome Sequencing Center for Infectious Disease"/>
            <person name="Wu L."/>
            <person name="Ma J."/>
        </authorList>
    </citation>
    <scope>NUCLEOTIDE SEQUENCE [LARGE SCALE GENOMIC DNA]</scope>
    <source>
        <strain evidence="9">NBRC 112502</strain>
    </source>
</reference>
<evidence type="ECO:0000256" key="1">
    <source>
        <dbReference type="ARBA" id="ARBA00001962"/>
    </source>
</evidence>
<comment type="caution">
    <text evidence="8">The sequence shown here is derived from an EMBL/GenBank/DDBJ whole genome shotgun (WGS) entry which is preliminary data.</text>
</comment>
<name>A0ABQ6AD52_9PROT</name>
<evidence type="ECO:0000259" key="7">
    <source>
        <dbReference type="PROSITE" id="PS51296"/>
    </source>
</evidence>
<feature type="domain" description="Rieske" evidence="7">
    <location>
        <begin position="48"/>
        <end position="155"/>
    </location>
</feature>
<dbReference type="EMBL" id="BSOS01000090">
    <property type="protein sequence ID" value="GLR68572.1"/>
    <property type="molecule type" value="Genomic_DNA"/>
</dbReference>
<dbReference type="SUPFAM" id="SSF55961">
    <property type="entry name" value="Bet v1-like"/>
    <property type="match status" value="1"/>
</dbReference>
<dbReference type="Gene3D" id="3.90.380.10">
    <property type="entry name" value="Naphthalene 1,2-dioxygenase Alpha Subunit, Chain A, domain 1"/>
    <property type="match status" value="1"/>
</dbReference>
<keyword evidence="4" id="KW-0560">Oxidoreductase</keyword>
<dbReference type="InterPro" id="IPR015879">
    <property type="entry name" value="Ring_hydroxy_dOase_asu_C_dom"/>
</dbReference>
<dbReference type="Gene3D" id="2.102.10.10">
    <property type="entry name" value="Rieske [2Fe-2S] iron-sulphur domain"/>
    <property type="match status" value="1"/>
</dbReference>
<dbReference type="Proteomes" id="UP001156641">
    <property type="component" value="Unassembled WGS sequence"/>
</dbReference>
<gene>
    <name evidence="8" type="ORF">GCM10010909_32530</name>
</gene>
<organism evidence="8 9">
    <name type="scientific">Acidocella aquatica</name>
    <dbReference type="NCBI Taxonomy" id="1922313"/>
    <lineage>
        <taxon>Bacteria</taxon>
        <taxon>Pseudomonadati</taxon>
        <taxon>Pseudomonadota</taxon>
        <taxon>Alphaproteobacteria</taxon>
        <taxon>Acetobacterales</taxon>
        <taxon>Acidocellaceae</taxon>
        <taxon>Acidocella</taxon>
    </lineage>
</organism>
<accession>A0ABQ6AD52</accession>
<dbReference type="PRINTS" id="PR00090">
    <property type="entry name" value="RNGDIOXGNASE"/>
</dbReference>
<keyword evidence="6" id="KW-0411">Iron-sulfur</keyword>
<evidence type="ECO:0000256" key="6">
    <source>
        <dbReference type="ARBA" id="ARBA00023014"/>
    </source>
</evidence>
<protein>
    <recommendedName>
        <fullName evidence="7">Rieske domain-containing protein</fullName>
    </recommendedName>
</protein>
<evidence type="ECO:0000313" key="9">
    <source>
        <dbReference type="Proteomes" id="UP001156641"/>
    </source>
</evidence>
<dbReference type="Pfam" id="PF00355">
    <property type="entry name" value="Rieske"/>
    <property type="match status" value="1"/>
</dbReference>
<proteinExistence type="predicted"/>
<dbReference type="PANTHER" id="PTHR43756">
    <property type="entry name" value="CHOLINE MONOOXYGENASE, CHLOROPLASTIC"/>
    <property type="match status" value="1"/>
</dbReference>
<evidence type="ECO:0000256" key="5">
    <source>
        <dbReference type="ARBA" id="ARBA00023004"/>
    </source>
</evidence>
<dbReference type="CDD" id="cd08882">
    <property type="entry name" value="RHO_alpha_C_MupW-like"/>
    <property type="match status" value="1"/>
</dbReference>
<dbReference type="SUPFAM" id="SSF50022">
    <property type="entry name" value="ISP domain"/>
    <property type="match status" value="1"/>
</dbReference>
<dbReference type="InterPro" id="IPR001663">
    <property type="entry name" value="Rng_hydr_dOase-A"/>
</dbReference>
<dbReference type="PROSITE" id="PS51296">
    <property type="entry name" value="RIESKE"/>
    <property type="match status" value="1"/>
</dbReference>
<evidence type="ECO:0000256" key="2">
    <source>
        <dbReference type="ARBA" id="ARBA00022714"/>
    </source>
</evidence>
<comment type="cofactor">
    <cofactor evidence="1">
        <name>Fe cation</name>
        <dbReference type="ChEBI" id="CHEBI:24875"/>
    </cofactor>
</comment>
<evidence type="ECO:0000256" key="4">
    <source>
        <dbReference type="ARBA" id="ARBA00023002"/>
    </source>
</evidence>
<evidence type="ECO:0000256" key="3">
    <source>
        <dbReference type="ARBA" id="ARBA00022723"/>
    </source>
</evidence>
<dbReference type="Pfam" id="PF00848">
    <property type="entry name" value="Ring_hydroxyl_A"/>
    <property type="match status" value="1"/>
</dbReference>
<dbReference type="CDD" id="cd03469">
    <property type="entry name" value="Rieske_RO_Alpha_N"/>
    <property type="match status" value="1"/>
</dbReference>
<dbReference type="InterPro" id="IPR036922">
    <property type="entry name" value="Rieske_2Fe-2S_sf"/>
</dbReference>
<dbReference type="PANTHER" id="PTHR43756:SF5">
    <property type="entry name" value="CHOLINE MONOOXYGENASE, CHLOROPLASTIC"/>
    <property type="match status" value="1"/>
</dbReference>
<keyword evidence="9" id="KW-1185">Reference proteome</keyword>